<dbReference type="Gene3D" id="1.10.132.30">
    <property type="match status" value="1"/>
</dbReference>
<dbReference type="EC" id="2.7.7.6" evidence="3"/>
<proteinExistence type="inferred from homology"/>
<dbReference type="Pfam" id="PF04998">
    <property type="entry name" value="RNA_pol_Rpb1_5"/>
    <property type="match status" value="1"/>
</dbReference>
<dbReference type="GO" id="GO:0046872">
    <property type="term" value="F:metal ion binding"/>
    <property type="evidence" value="ECO:0007669"/>
    <property type="project" value="UniProtKB-KW"/>
</dbReference>
<dbReference type="InterPro" id="IPR000722">
    <property type="entry name" value="RNA_pol_asu"/>
</dbReference>
<gene>
    <name evidence="14" type="ORF">Ctob_010521</name>
</gene>
<evidence type="ECO:0000256" key="4">
    <source>
        <dbReference type="ARBA" id="ARBA00022478"/>
    </source>
</evidence>
<keyword evidence="4 14" id="KW-0240">DNA-directed RNA polymerase</keyword>
<keyword evidence="11" id="KW-0539">Nucleus</keyword>
<dbReference type="EMBL" id="JWZX01002993">
    <property type="protein sequence ID" value="KOO25306.1"/>
    <property type="molecule type" value="Genomic_DNA"/>
</dbReference>
<dbReference type="Pfam" id="PF04983">
    <property type="entry name" value="RNA_pol_Rpb1_3"/>
    <property type="match status" value="1"/>
</dbReference>
<feature type="compositionally biased region" description="Basic and acidic residues" evidence="12">
    <location>
        <begin position="854"/>
        <end position="866"/>
    </location>
</feature>
<feature type="region of interest" description="Disordered" evidence="12">
    <location>
        <begin position="845"/>
        <end position="910"/>
    </location>
</feature>
<evidence type="ECO:0000256" key="3">
    <source>
        <dbReference type="ARBA" id="ARBA00012418"/>
    </source>
</evidence>
<dbReference type="InterPro" id="IPR047107">
    <property type="entry name" value="DNA-dir_RNA_pol1_lsu_C"/>
</dbReference>
<accession>A0A0M0JFD3</accession>
<dbReference type="Gene3D" id="1.10.150.390">
    <property type="match status" value="1"/>
</dbReference>
<dbReference type="InterPro" id="IPR038120">
    <property type="entry name" value="Rpb1_funnel_sf"/>
</dbReference>
<dbReference type="Proteomes" id="UP000037460">
    <property type="component" value="Unassembled WGS sequence"/>
</dbReference>
<feature type="compositionally biased region" description="Acidic residues" evidence="12">
    <location>
        <begin position="868"/>
        <end position="877"/>
    </location>
</feature>
<dbReference type="InterPro" id="IPR006592">
    <property type="entry name" value="RNA_pol_N"/>
</dbReference>
<evidence type="ECO:0000259" key="13">
    <source>
        <dbReference type="SMART" id="SM00663"/>
    </source>
</evidence>
<dbReference type="PANTHER" id="PTHR19376">
    <property type="entry name" value="DNA-DIRECTED RNA POLYMERASE"/>
    <property type="match status" value="1"/>
</dbReference>
<feature type="region of interest" description="Disordered" evidence="12">
    <location>
        <begin position="803"/>
        <end position="827"/>
    </location>
</feature>
<dbReference type="InterPro" id="IPR007066">
    <property type="entry name" value="RNA_pol_Rpb1_3"/>
</dbReference>
<dbReference type="Pfam" id="PF00623">
    <property type="entry name" value="RNA_pol_Rpb1_2"/>
    <property type="match status" value="1"/>
</dbReference>
<dbReference type="PANTHER" id="PTHR19376:SF11">
    <property type="entry name" value="DNA-DIRECTED RNA POLYMERASE I SUBUNIT RPA1"/>
    <property type="match status" value="1"/>
</dbReference>
<evidence type="ECO:0000256" key="11">
    <source>
        <dbReference type="ARBA" id="ARBA00023242"/>
    </source>
</evidence>
<comment type="subcellular location">
    <subcellularLocation>
        <location evidence="1">Nucleus</location>
    </subcellularLocation>
</comment>
<keyword evidence="5" id="KW-0808">Transferase</keyword>
<dbReference type="AlphaFoldDB" id="A0A0M0JFD3"/>
<dbReference type="Gene3D" id="3.30.1490.180">
    <property type="entry name" value="RNA polymerase ii"/>
    <property type="match status" value="1"/>
</dbReference>
<dbReference type="InterPro" id="IPR015699">
    <property type="entry name" value="DNA-dir_RNA_pol1_lsu_N"/>
</dbReference>
<keyword evidence="6" id="KW-0548">Nucleotidyltransferase</keyword>
<evidence type="ECO:0000313" key="15">
    <source>
        <dbReference type="Proteomes" id="UP000037460"/>
    </source>
</evidence>
<dbReference type="CDD" id="cd02735">
    <property type="entry name" value="RNAP_I_Rpa1_C"/>
    <property type="match status" value="1"/>
</dbReference>
<dbReference type="InterPro" id="IPR045867">
    <property type="entry name" value="DNA-dir_RpoC_beta_prime"/>
</dbReference>
<name>A0A0M0JFD3_9EUKA</name>
<evidence type="ECO:0000256" key="2">
    <source>
        <dbReference type="ARBA" id="ARBA00006460"/>
    </source>
</evidence>
<dbReference type="SMART" id="SM00663">
    <property type="entry name" value="RPOLA_N"/>
    <property type="match status" value="1"/>
</dbReference>
<dbReference type="InterPro" id="IPR007081">
    <property type="entry name" value="RNA_pol_Rpb1_5"/>
</dbReference>
<dbReference type="GO" id="GO:0003899">
    <property type="term" value="F:DNA-directed RNA polymerase activity"/>
    <property type="evidence" value="ECO:0007669"/>
    <property type="project" value="UniProtKB-EC"/>
</dbReference>
<evidence type="ECO:0000256" key="6">
    <source>
        <dbReference type="ARBA" id="ARBA00022695"/>
    </source>
</evidence>
<evidence type="ECO:0000256" key="5">
    <source>
        <dbReference type="ARBA" id="ARBA00022679"/>
    </source>
</evidence>
<dbReference type="Gene3D" id="1.10.274.100">
    <property type="entry name" value="RNA polymerase Rpb1, domain 3"/>
    <property type="match status" value="1"/>
</dbReference>
<evidence type="ECO:0000256" key="7">
    <source>
        <dbReference type="ARBA" id="ARBA00022723"/>
    </source>
</evidence>
<keyword evidence="7" id="KW-0479">Metal-binding</keyword>
<dbReference type="Gene3D" id="6.20.50.80">
    <property type="match status" value="1"/>
</dbReference>
<keyword evidence="15" id="KW-1185">Reference proteome</keyword>
<feature type="domain" description="RNA polymerase N-terminal" evidence="13">
    <location>
        <begin position="1"/>
        <end position="210"/>
    </location>
</feature>
<dbReference type="Gene3D" id="6.10.250.2940">
    <property type="match status" value="1"/>
</dbReference>
<dbReference type="GO" id="GO:0003677">
    <property type="term" value="F:DNA binding"/>
    <property type="evidence" value="ECO:0007669"/>
    <property type="project" value="InterPro"/>
</dbReference>
<dbReference type="OrthoDB" id="270392at2759"/>
<dbReference type="Pfam" id="PF05000">
    <property type="entry name" value="RNA_pol_Rpb1_4"/>
    <property type="match status" value="1"/>
</dbReference>
<organism evidence="14 15">
    <name type="scientific">Chrysochromulina tobinii</name>
    <dbReference type="NCBI Taxonomy" id="1460289"/>
    <lineage>
        <taxon>Eukaryota</taxon>
        <taxon>Haptista</taxon>
        <taxon>Haptophyta</taxon>
        <taxon>Prymnesiophyceae</taxon>
        <taxon>Prymnesiales</taxon>
        <taxon>Chrysochromulinaceae</taxon>
        <taxon>Chrysochromulina</taxon>
    </lineage>
</organism>
<dbReference type="SUPFAM" id="SSF64484">
    <property type="entry name" value="beta and beta-prime subunits of DNA dependent RNA-polymerase"/>
    <property type="match status" value="1"/>
</dbReference>
<dbReference type="InterPro" id="IPR007083">
    <property type="entry name" value="RNA_pol_Rpb1_4"/>
</dbReference>
<evidence type="ECO:0000256" key="8">
    <source>
        <dbReference type="ARBA" id="ARBA00022833"/>
    </source>
</evidence>
<keyword evidence="10" id="KW-0804">Transcription</keyword>
<keyword evidence="9" id="KW-0460">Magnesium</keyword>
<evidence type="ECO:0000256" key="12">
    <source>
        <dbReference type="SAM" id="MobiDB-lite"/>
    </source>
</evidence>
<keyword evidence="8" id="KW-0862">Zinc</keyword>
<protein>
    <recommendedName>
        <fullName evidence="3">DNA-directed RNA polymerase</fullName>
        <ecNumber evidence="3">2.7.7.6</ecNumber>
    </recommendedName>
</protein>
<dbReference type="GO" id="GO:0005736">
    <property type="term" value="C:RNA polymerase I complex"/>
    <property type="evidence" value="ECO:0007669"/>
    <property type="project" value="TreeGrafter"/>
</dbReference>
<reference evidence="15" key="1">
    <citation type="journal article" date="2015" name="PLoS Genet.">
        <title>Genome Sequence and Transcriptome Analyses of Chrysochromulina tobin: Metabolic Tools for Enhanced Algal Fitness in the Prominent Order Prymnesiales (Haptophyceae).</title>
        <authorList>
            <person name="Hovde B.T."/>
            <person name="Deodato C.R."/>
            <person name="Hunsperger H.M."/>
            <person name="Ryken S.A."/>
            <person name="Yost W."/>
            <person name="Jha R.K."/>
            <person name="Patterson J."/>
            <person name="Monnat R.J. Jr."/>
            <person name="Barlow S.B."/>
            <person name="Starkenburg S.R."/>
            <person name="Cattolico R.A."/>
        </authorList>
    </citation>
    <scope>NUCLEOTIDE SEQUENCE</scope>
    <source>
        <strain evidence="15">CCMP291</strain>
    </source>
</reference>
<dbReference type="InterPro" id="IPR042102">
    <property type="entry name" value="RNA_pol_Rpb1_3_sf"/>
</dbReference>
<dbReference type="GO" id="GO:0006351">
    <property type="term" value="P:DNA-templated transcription"/>
    <property type="evidence" value="ECO:0007669"/>
    <property type="project" value="InterPro"/>
</dbReference>
<sequence>MNMMGKRVNFTCRSVISPDPNIGTHEIGIPDRFAKVLTYPEPITPWNVAELRQRSLFSAVSDLARLSAAINGSGSGAFGGEQAMDAAVAGVALGRSGKTASSCKKVWRHLRTGDALLVNRQPTLHKPGIMAHKARVLMGEKVIRMHYANCNTYNADFDGDEMNVHMCQNELARAEAYGIAATDHQYIVPTNGKPLRGLIQDHIVMGVLLTKRDTFLSRSEVMQLLHLAHMDLSGLKRHGRVAPLPVPALLKPQVRWTGKQVISHLLLHLHPHARHLSMEAGTKTPASAWSAAKGRGKPEPEDATVIVRRGELLQGVLDKAAFGASEFGLVHCVHELLGGEATGRLLTQLGKLFTGFNQMVGFTCGIADLLLSPEADEARLALHMKADDLGLAGVRAFVGAEALDAGIPRAVLNRKVGERLRLAGGEKEGAKLDGQVKQKLMPLTSEAVAACLPSGQYKPFPANQFALMTSTGAKGGPVNFSQIAVMLGQQELEGRRVPLSPSGCTAPCFAPYELSARAGGYITDRFLTGVRPPDFYFHCMAGREGLVDTAVKTSRSGYLQRCLIKHLEPLQVAYDHTVRSTADGSVVQFIAGEDGLDPTRTKFLEKPGFYEMNADVLQAYWRPPSHAPTSFSDAEALEVRAALAVKEAEAEAELKRDATRRGLAPKKICGGYAPTAARLSYAPPGSRLGQVSEAFDKLVEGHVGQISTRHAPGGAAGASWSVDGGSSKLSADTWRTVMWRKYVSALYQPGEAVGLLAAQSVGEPSTQMTLNTFHLAGRGEANVTLGIPRMREIIMVASQHPSTPLMTLPLRDDPTHPMSADEASKAAEKLAAKLSRLRLSDMLEQDVADEDADDAKAASRAARLDEGANFEEPDEEDKATLQKGRSAAPEAAWHPQRRRPCPPSRASASASAADDEWLAALRAKLISGDNPLVDFGETHTPGSGVAHATSLWIEVELPLRGERLLLVPLVEETVTKVLVRATPSIEAANVLPAGKGKSLPSVMTSGVNFAALANLRREVDVNAVVSNDVYAVLKFYGVEAARATIVSEIKSVSGVYGIQVDPRHLGLIADYMTHEGAYKPLNRAGMESCSSPLLQMSFETTMKFLEKATMSGSADPLTTPSACIVAGQPPKVGTGAFEVHAQLPAAPGRKTGQTKKRI</sequence>
<dbReference type="FunFam" id="2.40.40.20:FF:000019">
    <property type="entry name" value="DNA-directed RNA polymerase II subunit RPB1"/>
    <property type="match status" value="1"/>
</dbReference>
<comment type="similarity">
    <text evidence="2">Belongs to the RNA polymerase beta' chain family.</text>
</comment>
<dbReference type="Gene3D" id="3.30.70.2850">
    <property type="match status" value="1"/>
</dbReference>
<dbReference type="CDD" id="cd01435">
    <property type="entry name" value="RNAP_I_RPA1_N"/>
    <property type="match status" value="1"/>
</dbReference>
<evidence type="ECO:0000256" key="9">
    <source>
        <dbReference type="ARBA" id="ARBA00022842"/>
    </source>
</evidence>
<evidence type="ECO:0000313" key="14">
    <source>
        <dbReference type="EMBL" id="KOO25306.1"/>
    </source>
</evidence>
<comment type="caution">
    <text evidence="14">The sequence shown here is derived from an EMBL/GenBank/DDBJ whole genome shotgun (WGS) entry which is preliminary data.</text>
</comment>
<dbReference type="Gene3D" id="2.40.40.20">
    <property type="match status" value="1"/>
</dbReference>
<evidence type="ECO:0000256" key="10">
    <source>
        <dbReference type="ARBA" id="ARBA00023163"/>
    </source>
</evidence>
<evidence type="ECO:0000256" key="1">
    <source>
        <dbReference type="ARBA" id="ARBA00004123"/>
    </source>
</evidence>